<sequence length="173" mass="19549">MKIAGHGSNHGMNQNRQQCPLMEATKRESHNLKYARRKPSFPSDQAQTYTKSVTRLDEFGYQQKPKGGSRARLPITFFPLHHSPSGSQRDPRLPFIALPRTSSAIPPHLTFPTTPPPPPLILPPLGRALSLITPDREPLSALDQKAWMRELGPRVWLRSRSSLLSCRCIYVQH</sequence>
<name>A0A5N6ZCY6_9EURO</name>
<reference evidence="2" key="1">
    <citation type="submission" date="2019-04" db="EMBL/GenBank/DDBJ databases">
        <title>Friends and foes A comparative genomics studyof 23 Aspergillus species from section Flavi.</title>
        <authorList>
            <consortium name="DOE Joint Genome Institute"/>
            <person name="Kjaerbolling I."/>
            <person name="Vesth T."/>
            <person name="Frisvad J.C."/>
            <person name="Nybo J.L."/>
            <person name="Theobald S."/>
            <person name="Kildgaard S."/>
            <person name="Isbrandt T."/>
            <person name="Kuo A."/>
            <person name="Sato A."/>
            <person name="Lyhne E.K."/>
            <person name="Kogle M.E."/>
            <person name="Wiebenga A."/>
            <person name="Kun R.S."/>
            <person name="Lubbers R.J."/>
            <person name="Makela M.R."/>
            <person name="Barry K."/>
            <person name="Chovatia M."/>
            <person name="Clum A."/>
            <person name="Daum C."/>
            <person name="Haridas S."/>
            <person name="He G."/>
            <person name="LaButti K."/>
            <person name="Lipzen A."/>
            <person name="Mondo S."/>
            <person name="Riley R."/>
            <person name="Salamov A."/>
            <person name="Simmons B.A."/>
            <person name="Magnuson J.K."/>
            <person name="Henrissat B."/>
            <person name="Mortensen U.H."/>
            <person name="Larsen T.O."/>
            <person name="Devries R.P."/>
            <person name="Grigoriev I.V."/>
            <person name="Machida M."/>
            <person name="Baker S.E."/>
            <person name="Andersen M.R."/>
        </authorList>
    </citation>
    <scope>NUCLEOTIDE SEQUENCE [LARGE SCALE GENOMIC DNA]</scope>
    <source>
        <strain evidence="2">CBS 553.77</strain>
    </source>
</reference>
<organism evidence="1 2">
    <name type="scientific">Aspergillus coremiiformis</name>
    <dbReference type="NCBI Taxonomy" id="138285"/>
    <lineage>
        <taxon>Eukaryota</taxon>
        <taxon>Fungi</taxon>
        <taxon>Dikarya</taxon>
        <taxon>Ascomycota</taxon>
        <taxon>Pezizomycotina</taxon>
        <taxon>Eurotiomycetes</taxon>
        <taxon>Eurotiomycetidae</taxon>
        <taxon>Eurotiales</taxon>
        <taxon>Aspergillaceae</taxon>
        <taxon>Aspergillus</taxon>
        <taxon>Aspergillus subgen. Circumdati</taxon>
    </lineage>
</organism>
<evidence type="ECO:0000313" key="2">
    <source>
        <dbReference type="Proteomes" id="UP000327118"/>
    </source>
</evidence>
<gene>
    <name evidence="1" type="ORF">BDV28DRAFT_38150</name>
</gene>
<accession>A0A5N6ZCY6</accession>
<dbReference type="AlphaFoldDB" id="A0A5N6ZCY6"/>
<evidence type="ECO:0000313" key="1">
    <source>
        <dbReference type="EMBL" id="KAE8355504.1"/>
    </source>
</evidence>
<dbReference type="EMBL" id="ML739051">
    <property type="protein sequence ID" value="KAE8355504.1"/>
    <property type="molecule type" value="Genomic_DNA"/>
</dbReference>
<dbReference type="Proteomes" id="UP000327118">
    <property type="component" value="Unassembled WGS sequence"/>
</dbReference>
<proteinExistence type="predicted"/>
<protein>
    <submittedName>
        <fullName evidence="1">Uncharacterized protein</fullName>
    </submittedName>
</protein>
<keyword evidence="2" id="KW-1185">Reference proteome</keyword>